<dbReference type="PANTHER" id="PTHR43201:SF5">
    <property type="entry name" value="MEDIUM-CHAIN ACYL-COA LIGASE ACSF2, MITOCHONDRIAL"/>
    <property type="match status" value="1"/>
</dbReference>
<dbReference type="InterPro" id="IPR000873">
    <property type="entry name" value="AMP-dep_synth/lig_dom"/>
</dbReference>
<keyword evidence="6" id="KW-1185">Reference proteome</keyword>
<keyword evidence="2" id="KW-0436">Ligase</keyword>
<proteinExistence type="inferred from homology"/>
<dbReference type="Pfam" id="PF13193">
    <property type="entry name" value="AMP-binding_C"/>
    <property type="match status" value="1"/>
</dbReference>
<comment type="similarity">
    <text evidence="1">Belongs to the ATP-dependent AMP-binding enzyme family.</text>
</comment>
<dbReference type="SUPFAM" id="SSF56801">
    <property type="entry name" value="Acetyl-CoA synthetase-like"/>
    <property type="match status" value="1"/>
</dbReference>
<dbReference type="InterPro" id="IPR042099">
    <property type="entry name" value="ANL_N_sf"/>
</dbReference>
<name>A0ABP6LLU8_9ACTN</name>
<dbReference type="Gene3D" id="3.30.300.30">
    <property type="match status" value="1"/>
</dbReference>
<reference evidence="6" key="1">
    <citation type="journal article" date="2019" name="Int. J. Syst. Evol. Microbiol.">
        <title>The Global Catalogue of Microorganisms (GCM) 10K type strain sequencing project: providing services to taxonomists for standard genome sequencing and annotation.</title>
        <authorList>
            <consortium name="The Broad Institute Genomics Platform"/>
            <consortium name="The Broad Institute Genome Sequencing Center for Infectious Disease"/>
            <person name="Wu L."/>
            <person name="Ma J."/>
        </authorList>
    </citation>
    <scope>NUCLEOTIDE SEQUENCE [LARGE SCALE GENOMIC DNA]</scope>
    <source>
        <strain evidence="6">JCM 14234</strain>
    </source>
</reference>
<evidence type="ECO:0000256" key="1">
    <source>
        <dbReference type="ARBA" id="ARBA00006432"/>
    </source>
</evidence>
<dbReference type="InterPro" id="IPR020845">
    <property type="entry name" value="AMP-binding_CS"/>
</dbReference>
<dbReference type="PROSITE" id="PS00455">
    <property type="entry name" value="AMP_BINDING"/>
    <property type="match status" value="1"/>
</dbReference>
<feature type="domain" description="AMP-binding enzyme C-terminal" evidence="4">
    <location>
        <begin position="407"/>
        <end position="482"/>
    </location>
</feature>
<organism evidence="5 6">
    <name type="scientific">Gordonia defluvii</name>
    <dbReference type="NCBI Taxonomy" id="283718"/>
    <lineage>
        <taxon>Bacteria</taxon>
        <taxon>Bacillati</taxon>
        <taxon>Actinomycetota</taxon>
        <taxon>Actinomycetes</taxon>
        <taxon>Mycobacteriales</taxon>
        <taxon>Gordoniaceae</taxon>
        <taxon>Gordonia</taxon>
    </lineage>
</organism>
<evidence type="ECO:0000256" key="2">
    <source>
        <dbReference type="ARBA" id="ARBA00022598"/>
    </source>
</evidence>
<evidence type="ECO:0000259" key="4">
    <source>
        <dbReference type="Pfam" id="PF13193"/>
    </source>
</evidence>
<evidence type="ECO:0000313" key="5">
    <source>
        <dbReference type="EMBL" id="GAA3044760.1"/>
    </source>
</evidence>
<gene>
    <name evidence="5" type="ORF">GCM10010528_25070</name>
</gene>
<evidence type="ECO:0000259" key="3">
    <source>
        <dbReference type="Pfam" id="PF00501"/>
    </source>
</evidence>
<sequence>MYPPSIARGHPERPAYVMAGSGQRLSYGELDAESNRLAQFWWHHGVRPGDAVVIVMENNIWWPVAVAAGMRSGVYVTPVNWHLAVPELAALLAQAAPTAVVTSTGMAAVAVAALARGELKPTVISVDGPAPGCTDLATAVADVSAEPLADELLGARVLFSGGTTGRPKRFVQPLLGVHPAQAPPRHSDLVHRLGIDENTVLLSPAPNYHAAPFTFALITLAAGGTVVCMERFDAAAAMSAIVDYGVTHSQWVPTMLIRLLRLPQRESIALSPTHRAAFTSGAPCPPHVKTAIADWWGPILHEYYGASEGYGHTYIAPEDVRAHSGSVGKPLGNTRIHIVDDEGVEVPVGETGTVCFEAVKGGDSAATGPQLKEMGDLGRVDEDGFLYLLGRAGYMIISGGVNIYPEEIEAALSEHPAVADAGVVGVPDPEFGENVKAVVELRAGHHAEPAELIEHCRGRIAGFKVPRIVEFTTDLPRLPTGKLDKAALHARFAHPSARTHIPHQ</sequence>
<dbReference type="Pfam" id="PF00501">
    <property type="entry name" value="AMP-binding"/>
    <property type="match status" value="1"/>
</dbReference>
<dbReference type="PANTHER" id="PTHR43201">
    <property type="entry name" value="ACYL-COA SYNTHETASE"/>
    <property type="match status" value="1"/>
</dbReference>
<comment type="caution">
    <text evidence="5">The sequence shown here is derived from an EMBL/GenBank/DDBJ whole genome shotgun (WGS) entry which is preliminary data.</text>
</comment>
<protein>
    <submittedName>
        <fullName evidence="5">Acyl-CoA synthetase</fullName>
    </submittedName>
</protein>
<dbReference type="Gene3D" id="3.40.50.12780">
    <property type="entry name" value="N-terminal domain of ligase-like"/>
    <property type="match status" value="1"/>
</dbReference>
<evidence type="ECO:0000313" key="6">
    <source>
        <dbReference type="Proteomes" id="UP001501035"/>
    </source>
</evidence>
<feature type="domain" description="AMP-dependent synthetase/ligase" evidence="3">
    <location>
        <begin position="7"/>
        <end position="356"/>
    </location>
</feature>
<accession>A0ABP6LLU8</accession>
<dbReference type="InterPro" id="IPR025110">
    <property type="entry name" value="AMP-bd_C"/>
</dbReference>
<dbReference type="EMBL" id="BAAAVS010000053">
    <property type="protein sequence ID" value="GAA3044760.1"/>
    <property type="molecule type" value="Genomic_DNA"/>
</dbReference>
<dbReference type="InterPro" id="IPR045851">
    <property type="entry name" value="AMP-bd_C_sf"/>
</dbReference>
<dbReference type="RefSeq" id="WP_290713914.1">
    <property type="nucleotide sequence ID" value="NZ_BAAAVS010000053.1"/>
</dbReference>
<dbReference type="Proteomes" id="UP001501035">
    <property type="component" value="Unassembled WGS sequence"/>
</dbReference>